<sequence length="324" mass="35752">MFAYIARRVLYMILALIVVSFVTFLLMRAAPGSFLQMGSSGLNGVNLGLGSLGVNNPQAVQEFIHTFHLDKPWYVQYWGYIWGFVTLHMGASFEYETTPTTRLIAQTFPLTLMIAILAIVIAVLLSVVLGTVSAIKANSWVDRSTVLVATMAASIPHYVVAVLLMLVFGVWVHLLPVVGQAGPKYFVLPVLAMALPMCGSMSRYMRNSLVETLNSEYMVTVFAKGGGLRAVLFGHGLRNSLLPFITVVGPQLAALMMGTVYIEQMFGILGLGKIFTDASSTRDYPLIMDSTMMYAVFIMVMNLLVDICYSLLDPRIRKAHQTRR</sequence>
<evidence type="ECO:0000313" key="10">
    <source>
        <dbReference type="Proteomes" id="UP001597079"/>
    </source>
</evidence>
<organism evidence="9 10">
    <name type="scientific">Alicyclobacillus fodiniaquatilis</name>
    <dbReference type="NCBI Taxonomy" id="1661150"/>
    <lineage>
        <taxon>Bacteria</taxon>
        <taxon>Bacillati</taxon>
        <taxon>Bacillota</taxon>
        <taxon>Bacilli</taxon>
        <taxon>Bacillales</taxon>
        <taxon>Alicyclobacillaceae</taxon>
        <taxon>Alicyclobacillus</taxon>
    </lineage>
</organism>
<dbReference type="EMBL" id="JBHUCX010000020">
    <property type="protein sequence ID" value="MFD1674530.1"/>
    <property type="molecule type" value="Genomic_DNA"/>
</dbReference>
<dbReference type="Gene3D" id="1.10.3720.10">
    <property type="entry name" value="MetI-like"/>
    <property type="match status" value="1"/>
</dbReference>
<evidence type="ECO:0000256" key="5">
    <source>
        <dbReference type="ARBA" id="ARBA00022989"/>
    </source>
</evidence>
<dbReference type="PANTHER" id="PTHR30465:SF74">
    <property type="entry name" value="OLIGOPEPTIDE TRANSPORT SYSTEM PERMEASE PROTEIN OPPB"/>
    <property type="match status" value="1"/>
</dbReference>
<keyword evidence="6 7" id="KW-0472">Membrane</keyword>
<feature type="transmembrane region" description="Helical" evidence="7">
    <location>
        <begin position="107"/>
        <end position="135"/>
    </location>
</feature>
<name>A0ABW4JH99_9BACL</name>
<accession>A0ABW4JH99</accession>
<reference evidence="10" key="1">
    <citation type="journal article" date="2019" name="Int. J. Syst. Evol. Microbiol.">
        <title>The Global Catalogue of Microorganisms (GCM) 10K type strain sequencing project: providing services to taxonomists for standard genome sequencing and annotation.</title>
        <authorList>
            <consortium name="The Broad Institute Genomics Platform"/>
            <consortium name="The Broad Institute Genome Sequencing Center for Infectious Disease"/>
            <person name="Wu L."/>
            <person name="Ma J."/>
        </authorList>
    </citation>
    <scope>NUCLEOTIDE SEQUENCE [LARGE SCALE GENOMIC DNA]</scope>
    <source>
        <strain evidence="10">CGMCC 1.12286</strain>
    </source>
</reference>
<evidence type="ECO:0000259" key="8">
    <source>
        <dbReference type="PROSITE" id="PS50928"/>
    </source>
</evidence>
<keyword evidence="10" id="KW-1185">Reference proteome</keyword>
<keyword evidence="5 7" id="KW-1133">Transmembrane helix</keyword>
<comment type="caution">
    <text evidence="9">The sequence shown here is derived from an EMBL/GenBank/DDBJ whole genome shotgun (WGS) entry which is preliminary data.</text>
</comment>
<dbReference type="RefSeq" id="WP_377942396.1">
    <property type="nucleotide sequence ID" value="NZ_JBHUCX010000020.1"/>
</dbReference>
<evidence type="ECO:0000256" key="3">
    <source>
        <dbReference type="ARBA" id="ARBA00022475"/>
    </source>
</evidence>
<comment type="subcellular location">
    <subcellularLocation>
        <location evidence="1 7">Cell membrane</location>
        <topology evidence="1 7">Multi-pass membrane protein</topology>
    </subcellularLocation>
</comment>
<dbReference type="Pfam" id="PF00528">
    <property type="entry name" value="BPD_transp_1"/>
    <property type="match status" value="1"/>
</dbReference>
<dbReference type="Proteomes" id="UP001597079">
    <property type="component" value="Unassembled WGS sequence"/>
</dbReference>
<feature type="transmembrane region" description="Helical" evidence="7">
    <location>
        <begin position="292"/>
        <end position="312"/>
    </location>
</feature>
<feature type="transmembrane region" description="Helical" evidence="7">
    <location>
        <begin position="185"/>
        <end position="205"/>
    </location>
</feature>
<keyword evidence="4 7" id="KW-0812">Transmembrane</keyword>
<evidence type="ECO:0000256" key="7">
    <source>
        <dbReference type="RuleBase" id="RU363032"/>
    </source>
</evidence>
<protein>
    <submittedName>
        <fullName evidence="9">ABC transporter permease</fullName>
    </submittedName>
</protein>
<feature type="transmembrane region" description="Helical" evidence="7">
    <location>
        <begin position="155"/>
        <end position="178"/>
    </location>
</feature>
<evidence type="ECO:0000313" key="9">
    <source>
        <dbReference type="EMBL" id="MFD1674530.1"/>
    </source>
</evidence>
<dbReference type="SUPFAM" id="SSF161098">
    <property type="entry name" value="MetI-like"/>
    <property type="match status" value="1"/>
</dbReference>
<dbReference type="InterPro" id="IPR000515">
    <property type="entry name" value="MetI-like"/>
</dbReference>
<keyword evidence="3" id="KW-1003">Cell membrane</keyword>
<gene>
    <name evidence="9" type="ORF">ACFSB2_07395</name>
</gene>
<dbReference type="PROSITE" id="PS50928">
    <property type="entry name" value="ABC_TM1"/>
    <property type="match status" value="1"/>
</dbReference>
<keyword evidence="2 7" id="KW-0813">Transport</keyword>
<evidence type="ECO:0000256" key="2">
    <source>
        <dbReference type="ARBA" id="ARBA00022448"/>
    </source>
</evidence>
<evidence type="ECO:0000256" key="4">
    <source>
        <dbReference type="ARBA" id="ARBA00022692"/>
    </source>
</evidence>
<feature type="transmembrane region" description="Helical" evidence="7">
    <location>
        <begin position="9"/>
        <end position="30"/>
    </location>
</feature>
<proteinExistence type="inferred from homology"/>
<comment type="similarity">
    <text evidence="7">Belongs to the binding-protein-dependent transport system permease family.</text>
</comment>
<dbReference type="PANTHER" id="PTHR30465">
    <property type="entry name" value="INNER MEMBRANE ABC TRANSPORTER"/>
    <property type="match status" value="1"/>
</dbReference>
<evidence type="ECO:0000256" key="1">
    <source>
        <dbReference type="ARBA" id="ARBA00004651"/>
    </source>
</evidence>
<feature type="domain" description="ABC transmembrane type-1" evidence="8">
    <location>
        <begin position="108"/>
        <end position="305"/>
    </location>
</feature>
<evidence type="ECO:0000256" key="6">
    <source>
        <dbReference type="ARBA" id="ARBA00023136"/>
    </source>
</evidence>
<dbReference type="InterPro" id="IPR035906">
    <property type="entry name" value="MetI-like_sf"/>
</dbReference>
<feature type="transmembrane region" description="Helical" evidence="7">
    <location>
        <begin position="241"/>
        <end position="262"/>
    </location>
</feature>